<feature type="compositionally biased region" description="Basic and acidic residues" evidence="1">
    <location>
        <begin position="65"/>
        <end position="74"/>
    </location>
</feature>
<organism evidence="2 3">
    <name type="scientific">Athelia psychrophila</name>
    <dbReference type="NCBI Taxonomy" id="1759441"/>
    <lineage>
        <taxon>Eukaryota</taxon>
        <taxon>Fungi</taxon>
        <taxon>Dikarya</taxon>
        <taxon>Basidiomycota</taxon>
        <taxon>Agaricomycotina</taxon>
        <taxon>Agaricomycetes</taxon>
        <taxon>Agaricomycetidae</taxon>
        <taxon>Atheliales</taxon>
        <taxon>Atheliaceae</taxon>
        <taxon>Athelia</taxon>
    </lineage>
</organism>
<dbReference type="Proteomes" id="UP000076532">
    <property type="component" value="Unassembled WGS sequence"/>
</dbReference>
<dbReference type="AlphaFoldDB" id="A0A166JES4"/>
<gene>
    <name evidence="2" type="ORF">FIBSPDRAFT_932016</name>
</gene>
<accession>A0A166JES4</accession>
<proteinExistence type="predicted"/>
<dbReference type="STRING" id="436010.A0A166JES4"/>
<feature type="compositionally biased region" description="Polar residues" evidence="1">
    <location>
        <begin position="1"/>
        <end position="13"/>
    </location>
</feature>
<evidence type="ECO:0000313" key="2">
    <source>
        <dbReference type="EMBL" id="KZP20782.1"/>
    </source>
</evidence>
<reference evidence="2 3" key="1">
    <citation type="journal article" date="2016" name="Mol. Biol. Evol.">
        <title>Comparative Genomics of Early-Diverging Mushroom-Forming Fungi Provides Insights into the Origins of Lignocellulose Decay Capabilities.</title>
        <authorList>
            <person name="Nagy L.G."/>
            <person name="Riley R."/>
            <person name="Tritt A."/>
            <person name="Adam C."/>
            <person name="Daum C."/>
            <person name="Floudas D."/>
            <person name="Sun H."/>
            <person name="Yadav J.S."/>
            <person name="Pangilinan J."/>
            <person name="Larsson K.H."/>
            <person name="Matsuura K."/>
            <person name="Barry K."/>
            <person name="Labutti K."/>
            <person name="Kuo R."/>
            <person name="Ohm R.A."/>
            <person name="Bhattacharya S.S."/>
            <person name="Shirouzu T."/>
            <person name="Yoshinaga Y."/>
            <person name="Martin F.M."/>
            <person name="Grigoriev I.V."/>
            <person name="Hibbett D.S."/>
        </authorList>
    </citation>
    <scope>NUCLEOTIDE SEQUENCE [LARGE SCALE GENOMIC DNA]</scope>
    <source>
        <strain evidence="2 3">CBS 109695</strain>
    </source>
</reference>
<name>A0A166JES4_9AGAM</name>
<feature type="compositionally biased region" description="Polar residues" evidence="1">
    <location>
        <begin position="42"/>
        <end position="54"/>
    </location>
</feature>
<protein>
    <submittedName>
        <fullName evidence="2">Uncharacterized protein</fullName>
    </submittedName>
</protein>
<dbReference type="EMBL" id="KV417552">
    <property type="protein sequence ID" value="KZP20782.1"/>
    <property type="molecule type" value="Genomic_DNA"/>
</dbReference>
<keyword evidence="3" id="KW-1185">Reference proteome</keyword>
<sequence>MEVDMQSPSFRQMRSSKRMRSPPGSPTPLERPSKRALFALDSSATPSPIIQQNDLFGAHNNPSEDWVKKTDGLRIENASANTGDAQHGGDDVSMNMDYDEETASRPHIPLPRSHQQQGPSQAEDASPLRWQQDWPPQHPTNDLQSNLFLSASHTYEDTLPPQNNSHPPPHINVIVPTPLDTPHLAQLGPLYPTPTTLHLNSTADESTGYRKQRFTMGPRSDCEKCRLGVKGHWAHYN</sequence>
<dbReference type="OrthoDB" id="3200438at2759"/>
<evidence type="ECO:0000313" key="3">
    <source>
        <dbReference type="Proteomes" id="UP000076532"/>
    </source>
</evidence>
<feature type="region of interest" description="Disordered" evidence="1">
    <location>
        <begin position="1"/>
        <end position="144"/>
    </location>
</feature>
<evidence type="ECO:0000256" key="1">
    <source>
        <dbReference type="SAM" id="MobiDB-lite"/>
    </source>
</evidence>